<keyword evidence="5" id="KW-1185">Reference proteome</keyword>
<evidence type="ECO:0000313" key="4">
    <source>
        <dbReference type="EMBL" id="AEO70055.1"/>
    </source>
</evidence>
<proteinExistence type="predicted"/>
<dbReference type="AlphaFoldDB" id="G2RE28"/>
<evidence type="ECO:0000256" key="1">
    <source>
        <dbReference type="PROSITE-ProRule" id="PRU00325"/>
    </source>
</evidence>
<dbReference type="RefSeq" id="XP_003656391.1">
    <property type="nucleotide sequence ID" value="XM_003656343.1"/>
</dbReference>
<sequence>MSLSPTTGMSRLSLDRNSPLPRDPSRSQLRHPSSSMPESEPSSDQSDWELEEDDDEGEGEPDTVSSPTGFKYNISRLSPRTRRVVKGLFNQSSSKDPPQISLELCGIRGDDPEGSGLFYAFQMHEVVPCSVRIGSRNSGRFSAPKCECPDARYRHLRPCKHLIWLFDKISKLALVDHDPDSVLTMTELGYAEELGDPFAQISQVRLDVLADDLRCDMSEPDTDVVSPNPARVREAREMVAAMEGVEPRELDSYRPDLDASYNRIPPIRRGDLGATLFSLLLASHHLAEWVRSELSPSDPAVDPFRRLQQRASRIIGELDVYSAAERDPAAVDAYRRRGKMAEGPRDVDWAAAQIRHCVDKIERLVSRGSSPLPAWARSSAARSLVCILKAVVHHRDLYPRLIREQDADFVYSALDMLADQSQFIEELEEIMDLVGIRGAPPSYVDKMRSLISRMRSHGTEDVVSPSGIPRSETPPLYESSSAAVQHPGPSRGSSVQFLTPEVPASAMGRGGQGARGGRGRGNGRGSKRLVSPHDSPRGSRKRVRGA</sequence>
<organism evidence="4 5">
    <name type="scientific">Thermothielavioides terrestris (strain ATCC 38088 / NRRL 8126)</name>
    <name type="common">Thielavia terrestris</name>
    <dbReference type="NCBI Taxonomy" id="578455"/>
    <lineage>
        <taxon>Eukaryota</taxon>
        <taxon>Fungi</taxon>
        <taxon>Dikarya</taxon>
        <taxon>Ascomycota</taxon>
        <taxon>Pezizomycotina</taxon>
        <taxon>Sordariomycetes</taxon>
        <taxon>Sordariomycetidae</taxon>
        <taxon>Sordariales</taxon>
        <taxon>Chaetomiaceae</taxon>
        <taxon>Thermothielavioides</taxon>
        <taxon>Thermothielavioides terrestris</taxon>
    </lineage>
</organism>
<dbReference type="GO" id="GO:0008270">
    <property type="term" value="F:zinc ion binding"/>
    <property type="evidence" value="ECO:0007669"/>
    <property type="project" value="UniProtKB-KW"/>
</dbReference>
<reference evidence="4 5" key="1">
    <citation type="journal article" date="2011" name="Nat. Biotechnol.">
        <title>Comparative genomic analysis of the thermophilic biomass-degrading fungi Myceliophthora thermophila and Thielavia terrestris.</title>
        <authorList>
            <person name="Berka R.M."/>
            <person name="Grigoriev I.V."/>
            <person name="Otillar R."/>
            <person name="Salamov A."/>
            <person name="Grimwood J."/>
            <person name="Reid I."/>
            <person name="Ishmael N."/>
            <person name="John T."/>
            <person name="Darmond C."/>
            <person name="Moisan M.-C."/>
            <person name="Henrissat B."/>
            <person name="Coutinho P.M."/>
            <person name="Lombard V."/>
            <person name="Natvig D.O."/>
            <person name="Lindquist E."/>
            <person name="Schmutz J."/>
            <person name="Lucas S."/>
            <person name="Harris P."/>
            <person name="Powlowski J."/>
            <person name="Bellemare A."/>
            <person name="Taylor D."/>
            <person name="Butler G."/>
            <person name="de Vries R.P."/>
            <person name="Allijn I.E."/>
            <person name="van den Brink J."/>
            <person name="Ushinsky S."/>
            <person name="Storms R."/>
            <person name="Powell A.J."/>
            <person name="Paulsen I.T."/>
            <person name="Elbourne L.D.H."/>
            <person name="Baker S.E."/>
            <person name="Magnuson J."/>
            <person name="LaBoissiere S."/>
            <person name="Clutterbuck A.J."/>
            <person name="Martinez D."/>
            <person name="Wogulis M."/>
            <person name="de Leon A.L."/>
            <person name="Rey M.W."/>
            <person name="Tsang A."/>
        </authorList>
    </citation>
    <scope>NUCLEOTIDE SEQUENCE [LARGE SCALE GENOMIC DNA]</scope>
    <source>
        <strain evidence="5">ATCC 38088 / NRRL 8126</strain>
    </source>
</reference>
<feature type="compositionally biased region" description="Gly residues" evidence="2">
    <location>
        <begin position="508"/>
        <end position="524"/>
    </location>
</feature>
<dbReference type="Proteomes" id="UP000008181">
    <property type="component" value="Chromosome 5"/>
</dbReference>
<feature type="compositionally biased region" description="Low complexity" evidence="2">
    <location>
        <begin position="32"/>
        <end position="45"/>
    </location>
</feature>
<dbReference type="KEGG" id="ttt:THITE_2120926"/>
<evidence type="ECO:0000256" key="2">
    <source>
        <dbReference type="SAM" id="MobiDB-lite"/>
    </source>
</evidence>
<gene>
    <name evidence="4" type="ORF">THITE_2120926</name>
</gene>
<dbReference type="HOGENOM" id="CLU_029638_0_0_1"/>
<dbReference type="EMBL" id="CP003013">
    <property type="protein sequence ID" value="AEO70055.1"/>
    <property type="molecule type" value="Genomic_DNA"/>
</dbReference>
<feature type="region of interest" description="Disordered" evidence="2">
    <location>
        <begin position="1"/>
        <end position="73"/>
    </location>
</feature>
<keyword evidence="1" id="KW-0863">Zinc-finger</keyword>
<feature type="compositionally biased region" description="Acidic residues" evidence="2">
    <location>
        <begin position="46"/>
        <end position="61"/>
    </location>
</feature>
<evidence type="ECO:0000313" key="5">
    <source>
        <dbReference type="Proteomes" id="UP000008181"/>
    </source>
</evidence>
<dbReference type="eggNOG" id="ENOG502SPNY">
    <property type="taxonomic scope" value="Eukaryota"/>
</dbReference>
<keyword evidence="1" id="KW-0862">Zinc</keyword>
<evidence type="ECO:0000259" key="3">
    <source>
        <dbReference type="PROSITE" id="PS50966"/>
    </source>
</evidence>
<feature type="domain" description="SWIM-type" evidence="3">
    <location>
        <begin position="131"/>
        <end position="170"/>
    </location>
</feature>
<feature type="compositionally biased region" description="Polar residues" evidence="2">
    <location>
        <begin position="1"/>
        <end position="10"/>
    </location>
</feature>
<protein>
    <recommendedName>
        <fullName evidence="3">SWIM-type domain-containing protein</fullName>
    </recommendedName>
</protein>
<name>G2RE28_THETT</name>
<feature type="region of interest" description="Disordered" evidence="2">
    <location>
        <begin position="456"/>
        <end position="546"/>
    </location>
</feature>
<keyword evidence="1" id="KW-0479">Metal-binding</keyword>
<dbReference type="OrthoDB" id="5387895at2759"/>
<dbReference type="InterPro" id="IPR007527">
    <property type="entry name" value="Znf_SWIM"/>
</dbReference>
<dbReference type="GeneID" id="11521712"/>
<dbReference type="PROSITE" id="PS50966">
    <property type="entry name" value="ZF_SWIM"/>
    <property type="match status" value="1"/>
</dbReference>
<accession>G2RE28</accession>